<dbReference type="PROSITE" id="PS51884">
    <property type="entry name" value="CHAPLIN"/>
    <property type="match status" value="1"/>
</dbReference>
<dbReference type="OrthoDB" id="3544424at2"/>
<keyword evidence="3" id="KW-0964">Secreted</keyword>
<reference evidence="10" key="1">
    <citation type="submission" date="2016-10" db="EMBL/GenBank/DDBJ databases">
        <authorList>
            <person name="Varghese N."/>
            <person name="Submissions S."/>
        </authorList>
    </citation>
    <scope>NUCLEOTIDE SEQUENCE [LARGE SCALE GENOMIC DNA]</scope>
    <source>
        <strain evidence="10">CGMCC 4.3510</strain>
    </source>
</reference>
<sequence length="97" mass="9592">MKLMRKGAVLGALAGGIILAASGVAAADSGATGAAVGSPGVLSGNLIQIPIDIPVNACGNSLNLIGALNPAFGNTCVNDSHGGAWAHGWDNSWMTWH</sequence>
<dbReference type="InterPro" id="IPR005528">
    <property type="entry name" value="ChpA-H"/>
</dbReference>
<gene>
    <name evidence="9" type="ORF">SAMN05216251_12859</name>
</gene>
<evidence type="ECO:0000313" key="10">
    <source>
        <dbReference type="Proteomes" id="UP000199323"/>
    </source>
</evidence>
<feature type="chain" id="PRO_5038698253" evidence="7">
    <location>
        <begin position="28"/>
        <end position="97"/>
    </location>
</feature>
<dbReference type="STRING" id="380248.SAMN05216251_12859"/>
<evidence type="ECO:0000256" key="5">
    <source>
        <dbReference type="ARBA" id="ARBA00022889"/>
    </source>
</evidence>
<evidence type="ECO:0000256" key="4">
    <source>
        <dbReference type="ARBA" id="ARBA00022729"/>
    </source>
</evidence>
<evidence type="ECO:0000259" key="8">
    <source>
        <dbReference type="PROSITE" id="PS51884"/>
    </source>
</evidence>
<comment type="subcellular location">
    <subcellularLocation>
        <location evidence="1">Secreted</location>
        <location evidence="1">Cell wall</location>
    </subcellularLocation>
</comment>
<dbReference type="Pfam" id="PF03777">
    <property type="entry name" value="ChpA-C"/>
    <property type="match status" value="1"/>
</dbReference>
<evidence type="ECO:0000256" key="7">
    <source>
        <dbReference type="SAM" id="SignalP"/>
    </source>
</evidence>
<evidence type="ECO:0000313" key="9">
    <source>
        <dbReference type="EMBL" id="SFF77568.1"/>
    </source>
</evidence>
<evidence type="ECO:0000256" key="2">
    <source>
        <dbReference type="ARBA" id="ARBA00022512"/>
    </source>
</evidence>
<evidence type="ECO:0000256" key="6">
    <source>
        <dbReference type="ARBA" id="ARBA00023087"/>
    </source>
</evidence>
<keyword evidence="2" id="KW-0134">Cell wall</keyword>
<evidence type="ECO:0000256" key="3">
    <source>
        <dbReference type="ARBA" id="ARBA00022525"/>
    </source>
</evidence>
<feature type="domain" description="Chaplin" evidence="8">
    <location>
        <begin position="38"/>
        <end position="78"/>
    </location>
</feature>
<dbReference type="AlphaFoldDB" id="A0A1I2LG92"/>
<organism evidence="9 10">
    <name type="scientific">Actinacidiphila alni</name>
    <dbReference type="NCBI Taxonomy" id="380248"/>
    <lineage>
        <taxon>Bacteria</taxon>
        <taxon>Bacillati</taxon>
        <taxon>Actinomycetota</taxon>
        <taxon>Actinomycetes</taxon>
        <taxon>Kitasatosporales</taxon>
        <taxon>Streptomycetaceae</taxon>
        <taxon>Actinacidiphila</taxon>
    </lineage>
</organism>
<dbReference type="Proteomes" id="UP000199323">
    <property type="component" value="Unassembled WGS sequence"/>
</dbReference>
<name>A0A1I2LG92_9ACTN</name>
<proteinExistence type="predicted"/>
<keyword evidence="5" id="KW-0130">Cell adhesion</keyword>
<dbReference type="GO" id="GO:0007155">
    <property type="term" value="P:cell adhesion"/>
    <property type="evidence" value="ECO:0007669"/>
    <property type="project" value="UniProtKB-KW"/>
</dbReference>
<protein>
    <submittedName>
        <fullName evidence="9">Small secreted domain</fullName>
    </submittedName>
</protein>
<evidence type="ECO:0000256" key="1">
    <source>
        <dbReference type="ARBA" id="ARBA00004191"/>
    </source>
</evidence>
<feature type="signal peptide" evidence="7">
    <location>
        <begin position="1"/>
        <end position="27"/>
    </location>
</feature>
<keyword evidence="10" id="KW-1185">Reference proteome</keyword>
<dbReference type="EMBL" id="FONG01000028">
    <property type="protein sequence ID" value="SFF77568.1"/>
    <property type="molecule type" value="Genomic_DNA"/>
</dbReference>
<keyword evidence="4 7" id="KW-0732">Signal</keyword>
<keyword evidence="6" id="KW-0034">Amyloid</keyword>
<accession>A0A1I2LG92</accession>